<dbReference type="PANTHER" id="PTHR43877:SF1">
    <property type="entry name" value="ACETYLTRANSFERASE"/>
    <property type="match status" value="1"/>
</dbReference>
<evidence type="ECO:0000256" key="1">
    <source>
        <dbReference type="ARBA" id="ARBA00022679"/>
    </source>
</evidence>
<evidence type="ECO:0000256" key="2">
    <source>
        <dbReference type="ARBA" id="ARBA00023315"/>
    </source>
</evidence>
<dbReference type="InterPro" id="IPR050832">
    <property type="entry name" value="Bact_Acetyltransf"/>
</dbReference>
<sequence>MITYRERCPVDDVALSQLHAAAFGENARLVAWGARLARHSLSWFGAFDGERLVGFVNLAWDGDRHAFLLDTVVAPPHRGRGIGRELVARARRAAADAGCTWLHVDFAEALTPFYRDACGMPPTAAGLVRLHR</sequence>
<keyword evidence="5" id="KW-1185">Reference proteome</keyword>
<dbReference type="EMBL" id="BJNG01000051">
    <property type="protein sequence ID" value="GEC22644.1"/>
    <property type="molecule type" value="Genomic_DNA"/>
</dbReference>
<feature type="domain" description="N-acetyltransferase" evidence="3">
    <location>
        <begin position="2"/>
        <end position="132"/>
    </location>
</feature>
<evidence type="ECO:0000313" key="4">
    <source>
        <dbReference type="EMBL" id="GEC22644.1"/>
    </source>
</evidence>
<dbReference type="Proteomes" id="UP000320338">
    <property type="component" value="Unassembled WGS sequence"/>
</dbReference>
<protein>
    <submittedName>
        <fullName evidence="4">N-acetyltransferase</fullName>
    </submittedName>
</protein>
<dbReference type="Pfam" id="PF00583">
    <property type="entry name" value="Acetyltransf_1"/>
    <property type="match status" value="1"/>
</dbReference>
<evidence type="ECO:0000313" key="5">
    <source>
        <dbReference type="Proteomes" id="UP000320338"/>
    </source>
</evidence>
<accession>A0A4Y3WV49</accession>
<gene>
    <name evidence="4" type="ORF">PHY01_49270</name>
</gene>
<dbReference type="SUPFAM" id="SSF55729">
    <property type="entry name" value="Acyl-CoA N-acyltransferases (Nat)"/>
    <property type="match status" value="1"/>
</dbReference>
<dbReference type="GO" id="GO:0016747">
    <property type="term" value="F:acyltransferase activity, transferring groups other than amino-acyl groups"/>
    <property type="evidence" value="ECO:0007669"/>
    <property type="project" value="InterPro"/>
</dbReference>
<dbReference type="RefSeq" id="WP_246086128.1">
    <property type="nucleotide sequence ID" value="NZ_BAAARZ010000057.1"/>
</dbReference>
<organism evidence="4 5">
    <name type="scientific">Pseudonocardia hydrocarbonoxydans</name>
    <dbReference type="NCBI Taxonomy" id="76726"/>
    <lineage>
        <taxon>Bacteria</taxon>
        <taxon>Bacillati</taxon>
        <taxon>Actinomycetota</taxon>
        <taxon>Actinomycetes</taxon>
        <taxon>Pseudonocardiales</taxon>
        <taxon>Pseudonocardiaceae</taxon>
        <taxon>Pseudonocardia</taxon>
    </lineage>
</organism>
<dbReference type="AlphaFoldDB" id="A0A4Y3WV49"/>
<dbReference type="InterPro" id="IPR000182">
    <property type="entry name" value="GNAT_dom"/>
</dbReference>
<dbReference type="PROSITE" id="PS51186">
    <property type="entry name" value="GNAT"/>
    <property type="match status" value="1"/>
</dbReference>
<dbReference type="Gene3D" id="3.40.630.30">
    <property type="match status" value="1"/>
</dbReference>
<keyword evidence="1 4" id="KW-0808">Transferase</keyword>
<proteinExistence type="predicted"/>
<dbReference type="CDD" id="cd04301">
    <property type="entry name" value="NAT_SF"/>
    <property type="match status" value="1"/>
</dbReference>
<name>A0A4Y3WV49_9PSEU</name>
<evidence type="ECO:0000259" key="3">
    <source>
        <dbReference type="PROSITE" id="PS51186"/>
    </source>
</evidence>
<comment type="caution">
    <text evidence="4">The sequence shown here is derived from an EMBL/GenBank/DDBJ whole genome shotgun (WGS) entry which is preliminary data.</text>
</comment>
<keyword evidence="2" id="KW-0012">Acyltransferase</keyword>
<dbReference type="InterPro" id="IPR016181">
    <property type="entry name" value="Acyl_CoA_acyltransferase"/>
</dbReference>
<dbReference type="PANTHER" id="PTHR43877">
    <property type="entry name" value="AMINOALKYLPHOSPHONATE N-ACETYLTRANSFERASE-RELATED-RELATED"/>
    <property type="match status" value="1"/>
</dbReference>
<reference evidence="4 5" key="1">
    <citation type="submission" date="2019-06" db="EMBL/GenBank/DDBJ databases">
        <title>Whole genome shotgun sequence of Pseudonocardia hydrocarbonoxydans NBRC 14498.</title>
        <authorList>
            <person name="Hosoyama A."/>
            <person name="Uohara A."/>
            <person name="Ohji S."/>
            <person name="Ichikawa N."/>
        </authorList>
    </citation>
    <scope>NUCLEOTIDE SEQUENCE [LARGE SCALE GENOMIC DNA]</scope>
    <source>
        <strain evidence="4 5">NBRC 14498</strain>
    </source>
</reference>